<accession>A0A2T0K4X7</accession>
<keyword evidence="3 5" id="KW-0732">Signal</keyword>
<dbReference type="CDD" id="cd13690">
    <property type="entry name" value="PBP2_GluB"/>
    <property type="match status" value="1"/>
</dbReference>
<feature type="chain" id="PRO_5039605683" evidence="5">
    <location>
        <begin position="23"/>
        <end position="329"/>
    </location>
</feature>
<feature type="signal peptide" evidence="5">
    <location>
        <begin position="1"/>
        <end position="22"/>
    </location>
</feature>
<evidence type="ECO:0000313" key="8">
    <source>
        <dbReference type="Proteomes" id="UP000239415"/>
    </source>
</evidence>
<evidence type="ECO:0000256" key="5">
    <source>
        <dbReference type="SAM" id="SignalP"/>
    </source>
</evidence>
<dbReference type="GO" id="GO:0006865">
    <property type="term" value="P:amino acid transport"/>
    <property type="evidence" value="ECO:0007669"/>
    <property type="project" value="TreeGrafter"/>
</dbReference>
<evidence type="ECO:0000256" key="4">
    <source>
        <dbReference type="SAM" id="MobiDB-lite"/>
    </source>
</evidence>
<dbReference type="SMART" id="SM00062">
    <property type="entry name" value="PBPb"/>
    <property type="match status" value="1"/>
</dbReference>
<evidence type="ECO:0000256" key="2">
    <source>
        <dbReference type="ARBA" id="ARBA00022448"/>
    </source>
</evidence>
<dbReference type="Proteomes" id="UP000239415">
    <property type="component" value="Unassembled WGS sequence"/>
</dbReference>
<dbReference type="RefSeq" id="WP_106325097.1">
    <property type="nucleotide sequence ID" value="NZ_BOMO01000157.1"/>
</dbReference>
<feature type="region of interest" description="Disordered" evidence="4">
    <location>
        <begin position="51"/>
        <end position="80"/>
    </location>
</feature>
<dbReference type="InterPro" id="IPR001638">
    <property type="entry name" value="Solute-binding_3/MltF_N"/>
</dbReference>
<gene>
    <name evidence="7" type="ORF">CLV67_115202</name>
</gene>
<feature type="domain" description="Solute-binding protein family 3/N-terminal" evidence="6">
    <location>
        <begin position="94"/>
        <end position="316"/>
    </location>
</feature>
<sequence length="329" mass="35340">MTTRTKTTKVAAALLLVTLVAAGCVSPGQPRPVAANATAAVPQPLNVQDPAEIPSRAPVPDCDNRASLRPPASMPKAGVMPANSTMAQIAKRGRLVVGIDQNAYLFGFRDPATGELVGFEIDFAREVARAIFGDPDKVQFRAITTADRIPVLQNKEVDLVIRTMSMTCERWQQVSFSTEYIASRQRLLVRKADGVKDFPDLAGKKVCATRGSTSIITIAEQPSKPIPVSTDSTLDCLVLLQQGQVQAVSTIDILLAGLAAQDPTTVVTGKPVSDEPAGIGIPKEHADMVRFVNGVLEKMRSDGTWTRIYDRWLKARLGPASPPVPVYSD</sequence>
<evidence type="ECO:0000256" key="3">
    <source>
        <dbReference type="ARBA" id="ARBA00022729"/>
    </source>
</evidence>
<keyword evidence="2" id="KW-0813">Transport</keyword>
<dbReference type="GO" id="GO:0030288">
    <property type="term" value="C:outer membrane-bounded periplasmic space"/>
    <property type="evidence" value="ECO:0007669"/>
    <property type="project" value="TreeGrafter"/>
</dbReference>
<dbReference type="PROSITE" id="PS51257">
    <property type="entry name" value="PROKAR_LIPOPROTEIN"/>
    <property type="match status" value="1"/>
</dbReference>
<dbReference type="OrthoDB" id="9807888at2"/>
<dbReference type="PANTHER" id="PTHR30085">
    <property type="entry name" value="AMINO ACID ABC TRANSPORTER PERMEASE"/>
    <property type="match status" value="1"/>
</dbReference>
<name>A0A2T0K4X7_9ACTN</name>
<proteinExistence type="inferred from homology"/>
<protein>
    <submittedName>
        <fullName evidence="7">Amino acid ABC transporter substrate-binding protein (PAAT family)</fullName>
    </submittedName>
</protein>
<dbReference type="Pfam" id="PF00497">
    <property type="entry name" value="SBP_bac_3"/>
    <property type="match status" value="1"/>
</dbReference>
<dbReference type="AlphaFoldDB" id="A0A2T0K4X7"/>
<dbReference type="PANTHER" id="PTHR30085:SF6">
    <property type="entry name" value="ABC TRANSPORTER GLUTAMINE-BINDING PROTEIN GLNH"/>
    <property type="match status" value="1"/>
</dbReference>
<evidence type="ECO:0000313" key="7">
    <source>
        <dbReference type="EMBL" id="PRX17699.1"/>
    </source>
</evidence>
<dbReference type="InterPro" id="IPR051455">
    <property type="entry name" value="Bact_solute-bind_prot3"/>
</dbReference>
<dbReference type="Gene3D" id="3.40.190.10">
    <property type="entry name" value="Periplasmic binding protein-like II"/>
    <property type="match status" value="2"/>
</dbReference>
<comment type="similarity">
    <text evidence="1">Belongs to the bacterial solute-binding protein 3 family.</text>
</comment>
<comment type="caution">
    <text evidence="7">The sequence shown here is derived from an EMBL/GenBank/DDBJ whole genome shotgun (WGS) entry which is preliminary data.</text>
</comment>
<evidence type="ECO:0000259" key="6">
    <source>
        <dbReference type="SMART" id="SM00062"/>
    </source>
</evidence>
<dbReference type="GO" id="GO:0005576">
    <property type="term" value="C:extracellular region"/>
    <property type="evidence" value="ECO:0007669"/>
    <property type="project" value="TreeGrafter"/>
</dbReference>
<dbReference type="EMBL" id="PVMZ01000015">
    <property type="protein sequence ID" value="PRX17699.1"/>
    <property type="molecule type" value="Genomic_DNA"/>
</dbReference>
<dbReference type="SUPFAM" id="SSF53850">
    <property type="entry name" value="Periplasmic binding protein-like II"/>
    <property type="match status" value="1"/>
</dbReference>
<keyword evidence="8" id="KW-1185">Reference proteome</keyword>
<reference evidence="7 8" key="1">
    <citation type="submission" date="2018-03" db="EMBL/GenBank/DDBJ databases">
        <title>Genomic Encyclopedia of Archaeal and Bacterial Type Strains, Phase II (KMG-II): from individual species to whole genera.</title>
        <authorList>
            <person name="Goeker M."/>
        </authorList>
    </citation>
    <scope>NUCLEOTIDE SEQUENCE [LARGE SCALE GENOMIC DNA]</scope>
    <source>
        <strain evidence="7 8">DSM 43146</strain>
    </source>
</reference>
<organism evidence="7 8">
    <name type="scientific">Actinoplanes italicus</name>
    <dbReference type="NCBI Taxonomy" id="113567"/>
    <lineage>
        <taxon>Bacteria</taxon>
        <taxon>Bacillati</taxon>
        <taxon>Actinomycetota</taxon>
        <taxon>Actinomycetes</taxon>
        <taxon>Micromonosporales</taxon>
        <taxon>Micromonosporaceae</taxon>
        <taxon>Actinoplanes</taxon>
    </lineage>
</organism>
<evidence type="ECO:0000256" key="1">
    <source>
        <dbReference type="ARBA" id="ARBA00010333"/>
    </source>
</evidence>